<proteinExistence type="predicted"/>
<keyword evidence="2" id="KW-0732">Signal</keyword>
<evidence type="ECO:0000313" key="4">
    <source>
        <dbReference type="EMBL" id="CBW26083.1"/>
    </source>
</evidence>
<evidence type="ECO:0000259" key="3">
    <source>
        <dbReference type="Pfam" id="PF01569"/>
    </source>
</evidence>
<dbReference type="EMBL" id="FQ312005">
    <property type="protein sequence ID" value="CBW26083.1"/>
    <property type="molecule type" value="Genomic_DNA"/>
</dbReference>
<dbReference type="HOGENOM" id="CLU_1033534_0_0_7"/>
<protein>
    <submittedName>
        <fullName evidence="4">Membrane protein</fullName>
    </submittedName>
</protein>
<sequence>MIRKSIALVCAIFICNQGFASTAIGESVWKDLRTSVNWLIDGSVEQFRTKNNLYYLGAGIPATWYAFEKDEDNLQSARKKGKAPRHIRLAGDFGVVLGFPVLQSSFYLYGRKYKNERAMQFAMEYLSSMYLAMAESGVLSFIQVHERPDKTNLSKWETGFRGNSSFPSGHVIPYYGLFFKTLQFYGPYWAIAPGVLSVWAAQQRVRSARHYTSDVVGSFFLMAFASEGVRKVAKYKDNHPFYKWAFEHEAALSLIRHEDAYGPAVVWNF</sequence>
<dbReference type="SUPFAM" id="SSF48317">
    <property type="entry name" value="Acid phosphatase/Vanadium-dependent haloperoxidase"/>
    <property type="match status" value="1"/>
</dbReference>
<dbReference type="Gene3D" id="1.20.144.10">
    <property type="entry name" value="Phosphatidic acid phosphatase type 2/haloperoxidase"/>
    <property type="match status" value="1"/>
</dbReference>
<reference evidence="5" key="1">
    <citation type="journal article" date="2013" name="ISME J.">
        <title>A small predatory core genome in the divergent marine Bacteriovorax marinus SJ and the terrestrial Bdellovibrio bacteriovorus.</title>
        <authorList>
            <person name="Crossman L.C."/>
            <person name="Chen H."/>
            <person name="Cerdeno-Tarraga A.M."/>
            <person name="Brooks K."/>
            <person name="Quail M.A."/>
            <person name="Pineiro S.A."/>
            <person name="Hobley L."/>
            <person name="Sockett R.E."/>
            <person name="Bentley S.D."/>
            <person name="Parkhill J."/>
            <person name="Williams H.N."/>
            <person name="Stine O.C."/>
        </authorList>
    </citation>
    <scope>NUCLEOTIDE SEQUENCE [LARGE SCALE GENOMIC DNA]</scope>
    <source>
        <strain evidence="5">ATCC BAA-682 / DSM 15412 / SJ</strain>
    </source>
</reference>
<feature type="transmembrane region" description="Helical" evidence="1">
    <location>
        <begin position="121"/>
        <end position="142"/>
    </location>
</feature>
<name>E1WYY6_HALMS</name>
<dbReference type="AlphaFoldDB" id="E1WYY6"/>
<accession>E1WYY6</accession>
<feature type="domain" description="Phosphatidic acid phosphatase type 2/haloperoxidase" evidence="3">
    <location>
        <begin position="123"/>
        <end position="226"/>
    </location>
</feature>
<keyword evidence="1" id="KW-0812">Transmembrane</keyword>
<evidence type="ECO:0000256" key="1">
    <source>
        <dbReference type="SAM" id="Phobius"/>
    </source>
</evidence>
<dbReference type="STRING" id="862908.BMS_1206"/>
<evidence type="ECO:0000313" key="5">
    <source>
        <dbReference type="Proteomes" id="UP000008963"/>
    </source>
</evidence>
<evidence type="ECO:0000256" key="2">
    <source>
        <dbReference type="SAM" id="SignalP"/>
    </source>
</evidence>
<feature type="signal peptide" evidence="2">
    <location>
        <begin position="1"/>
        <end position="20"/>
    </location>
</feature>
<dbReference type="InterPro" id="IPR036938">
    <property type="entry name" value="PAP2/HPO_sf"/>
</dbReference>
<dbReference type="Proteomes" id="UP000008963">
    <property type="component" value="Chromosome"/>
</dbReference>
<organism evidence="4 5">
    <name type="scientific">Halobacteriovorax marinus (strain ATCC BAA-682 / DSM 15412 / SJ)</name>
    <name type="common">Bacteriovorax marinus</name>
    <dbReference type="NCBI Taxonomy" id="862908"/>
    <lineage>
        <taxon>Bacteria</taxon>
        <taxon>Pseudomonadati</taxon>
        <taxon>Bdellovibrionota</taxon>
        <taxon>Bacteriovoracia</taxon>
        <taxon>Bacteriovoracales</taxon>
        <taxon>Halobacteriovoraceae</taxon>
        <taxon>Halobacteriovorax</taxon>
    </lineage>
</organism>
<keyword evidence="1" id="KW-0472">Membrane</keyword>
<feature type="chain" id="PRO_5003154222" evidence="2">
    <location>
        <begin position="21"/>
        <end position="269"/>
    </location>
</feature>
<feature type="transmembrane region" description="Helical" evidence="1">
    <location>
        <begin position="184"/>
        <end position="201"/>
    </location>
</feature>
<feature type="transmembrane region" description="Helical" evidence="1">
    <location>
        <begin position="89"/>
        <end position="109"/>
    </location>
</feature>
<dbReference type="CDD" id="cd01610">
    <property type="entry name" value="PAP2_like"/>
    <property type="match status" value="1"/>
</dbReference>
<dbReference type="PATRIC" id="fig|862908.3.peg.1148"/>
<dbReference type="InterPro" id="IPR000326">
    <property type="entry name" value="PAP2/HPO"/>
</dbReference>
<dbReference type="eggNOG" id="COG0671">
    <property type="taxonomic scope" value="Bacteria"/>
</dbReference>
<dbReference type="KEGG" id="bmx:BMS_1206"/>
<keyword evidence="1" id="KW-1133">Transmembrane helix</keyword>
<gene>
    <name evidence="4" type="ordered locus">BMS_1206</name>
</gene>
<keyword evidence="5" id="KW-1185">Reference proteome</keyword>
<dbReference type="Pfam" id="PF01569">
    <property type="entry name" value="PAP2"/>
    <property type="match status" value="1"/>
</dbReference>